<accession>A0ABX1TRN7</accession>
<evidence type="ECO:0000259" key="5">
    <source>
        <dbReference type="PROSITE" id="PS50931"/>
    </source>
</evidence>
<dbReference type="InterPro" id="IPR036390">
    <property type="entry name" value="WH_DNA-bd_sf"/>
</dbReference>
<reference evidence="6 7" key="1">
    <citation type="submission" date="2019-03" db="EMBL/GenBank/DDBJ databases">
        <title>Metabolic reconstructions from genomes of highly enriched 'Candidatus Accumulibacter' and 'Candidatus Competibacter' bioreactor populations.</title>
        <authorList>
            <person name="Annavajhala M.K."/>
            <person name="Welles L."/>
            <person name="Abbas B."/>
            <person name="Sorokin D."/>
            <person name="Park H."/>
            <person name="Van Loosdrecht M."/>
            <person name="Chandran K."/>
        </authorList>
    </citation>
    <scope>NUCLEOTIDE SEQUENCE [LARGE SCALE GENOMIC DNA]</scope>
    <source>
        <strain evidence="6 7">SBR_G</strain>
    </source>
</reference>
<dbReference type="InterPro" id="IPR036388">
    <property type="entry name" value="WH-like_DNA-bd_sf"/>
</dbReference>
<dbReference type="PANTHER" id="PTHR30579">
    <property type="entry name" value="TRANSCRIPTIONAL REGULATOR"/>
    <property type="match status" value="1"/>
</dbReference>
<dbReference type="SUPFAM" id="SSF53850">
    <property type="entry name" value="Periplasmic binding protein-like II"/>
    <property type="match status" value="1"/>
</dbReference>
<dbReference type="Gene3D" id="1.10.10.10">
    <property type="entry name" value="Winged helix-like DNA-binding domain superfamily/Winged helix DNA-binding domain"/>
    <property type="match status" value="1"/>
</dbReference>
<comment type="caution">
    <text evidence="6">The sequence shown here is derived from an EMBL/GenBank/DDBJ whole genome shotgun (WGS) entry which is preliminary data.</text>
</comment>
<keyword evidence="4" id="KW-0804">Transcription</keyword>
<evidence type="ECO:0000256" key="1">
    <source>
        <dbReference type="ARBA" id="ARBA00009437"/>
    </source>
</evidence>
<dbReference type="Pfam" id="PF03466">
    <property type="entry name" value="LysR_substrate"/>
    <property type="match status" value="1"/>
</dbReference>
<dbReference type="CDD" id="cd05466">
    <property type="entry name" value="PBP2_LTTR_substrate"/>
    <property type="match status" value="1"/>
</dbReference>
<evidence type="ECO:0000256" key="2">
    <source>
        <dbReference type="ARBA" id="ARBA00023015"/>
    </source>
</evidence>
<gene>
    <name evidence="6" type="ORF">E4P82_16175</name>
</gene>
<dbReference type="InterPro" id="IPR005119">
    <property type="entry name" value="LysR_subst-bd"/>
</dbReference>
<keyword evidence="7" id="KW-1185">Reference proteome</keyword>
<dbReference type="Proteomes" id="UP000760480">
    <property type="component" value="Unassembled WGS sequence"/>
</dbReference>
<dbReference type="PANTHER" id="PTHR30579:SF3">
    <property type="entry name" value="TRANSCRIPTIONAL REGULATORY PROTEIN"/>
    <property type="match status" value="1"/>
</dbReference>
<sequence>MCCLFEKPGSERDLSVVASQLCENSQKKVGNSCRNAQSQPHFILKSIRNGWKGGAMKREMDWNDLRYFLAVARLGRLSPAARRLRVEHSTVARRIEGMERAMGTRLFDRHREGLMLTEAGQALLPMAEVVESTMAVVAEDLSDRDTAVRGEVRLGTPEGLAVCFLTSRLKPLLDDCPGLTVELLALPRLANLASREADLAITLEPPRRGPYVVARWSDFTYFLYGARDYLAAHEPIVTRADLANHPFIAYIDDYLLIPELRFLEKLCDQPNLRFCSTSMLAHKEAVLAGVGLAVLAPYIGASDPRLVKVLPEEACFRYTFWLAAHADRLRLKRVRVVWDYLRALGDAHHRLFLHGED</sequence>
<organism evidence="6 7">
    <name type="scientific">Candidatus Competibacter phosphatis</name>
    <dbReference type="NCBI Taxonomy" id="221280"/>
    <lineage>
        <taxon>Bacteria</taxon>
        <taxon>Pseudomonadati</taxon>
        <taxon>Pseudomonadota</taxon>
        <taxon>Gammaproteobacteria</taxon>
        <taxon>Candidatus Competibacteraceae</taxon>
        <taxon>Candidatus Competibacter</taxon>
    </lineage>
</organism>
<feature type="domain" description="HTH lysR-type" evidence="5">
    <location>
        <begin position="60"/>
        <end position="117"/>
    </location>
</feature>
<dbReference type="SUPFAM" id="SSF46785">
    <property type="entry name" value="Winged helix' DNA-binding domain"/>
    <property type="match status" value="1"/>
</dbReference>
<evidence type="ECO:0000256" key="3">
    <source>
        <dbReference type="ARBA" id="ARBA00023125"/>
    </source>
</evidence>
<evidence type="ECO:0000313" key="7">
    <source>
        <dbReference type="Proteomes" id="UP000760480"/>
    </source>
</evidence>
<protein>
    <submittedName>
        <fullName evidence="6">LysR family transcriptional regulator</fullName>
    </submittedName>
</protein>
<keyword evidence="2" id="KW-0805">Transcription regulation</keyword>
<evidence type="ECO:0000313" key="6">
    <source>
        <dbReference type="EMBL" id="NMQ20595.1"/>
    </source>
</evidence>
<dbReference type="Gene3D" id="3.40.190.290">
    <property type="match status" value="1"/>
</dbReference>
<dbReference type="PROSITE" id="PS50931">
    <property type="entry name" value="HTH_LYSR"/>
    <property type="match status" value="1"/>
</dbReference>
<keyword evidence="3" id="KW-0238">DNA-binding</keyword>
<dbReference type="Pfam" id="PF00126">
    <property type="entry name" value="HTH_1"/>
    <property type="match status" value="1"/>
</dbReference>
<proteinExistence type="inferred from homology"/>
<comment type="similarity">
    <text evidence="1">Belongs to the LysR transcriptional regulatory family.</text>
</comment>
<dbReference type="InterPro" id="IPR000847">
    <property type="entry name" value="LysR_HTH_N"/>
</dbReference>
<dbReference type="InterPro" id="IPR050176">
    <property type="entry name" value="LTTR"/>
</dbReference>
<evidence type="ECO:0000256" key="4">
    <source>
        <dbReference type="ARBA" id="ARBA00023163"/>
    </source>
</evidence>
<dbReference type="EMBL" id="SPMZ01000054">
    <property type="protein sequence ID" value="NMQ20595.1"/>
    <property type="molecule type" value="Genomic_DNA"/>
</dbReference>
<name>A0ABX1TRN7_9GAMM</name>